<organism evidence="11 12">
    <name type="scientific">Priapulus caudatus</name>
    <name type="common">Priapulid worm</name>
    <dbReference type="NCBI Taxonomy" id="37621"/>
    <lineage>
        <taxon>Eukaryota</taxon>
        <taxon>Metazoa</taxon>
        <taxon>Ecdysozoa</taxon>
        <taxon>Scalidophora</taxon>
        <taxon>Priapulida</taxon>
        <taxon>Priapulimorpha</taxon>
        <taxon>Priapulimorphida</taxon>
        <taxon>Priapulidae</taxon>
        <taxon>Priapulus</taxon>
    </lineage>
</organism>
<evidence type="ECO:0000259" key="10">
    <source>
        <dbReference type="PROSITE" id="PS50262"/>
    </source>
</evidence>
<protein>
    <submittedName>
        <fullName evidence="12">Gastrin/cholecystokinin type B receptor-like</fullName>
    </submittedName>
</protein>
<dbReference type="Proteomes" id="UP000695022">
    <property type="component" value="Unplaced"/>
</dbReference>
<dbReference type="Gene3D" id="1.20.1070.10">
    <property type="entry name" value="Rhodopsin 7-helix transmembrane proteins"/>
    <property type="match status" value="2"/>
</dbReference>
<keyword evidence="4" id="KW-0297">G-protein coupled receptor</keyword>
<name>A0ABM1EAV6_PRICU</name>
<evidence type="ECO:0000256" key="2">
    <source>
        <dbReference type="ARBA" id="ARBA00022692"/>
    </source>
</evidence>
<proteinExistence type="predicted"/>
<accession>A0ABM1EAV6</accession>
<evidence type="ECO:0000256" key="1">
    <source>
        <dbReference type="ARBA" id="ARBA00004141"/>
    </source>
</evidence>
<feature type="transmembrane region" description="Helical" evidence="9">
    <location>
        <begin position="335"/>
        <end position="356"/>
    </location>
</feature>
<evidence type="ECO:0000256" key="7">
    <source>
        <dbReference type="ARBA" id="ARBA00023224"/>
    </source>
</evidence>
<evidence type="ECO:0000256" key="4">
    <source>
        <dbReference type="ARBA" id="ARBA00023040"/>
    </source>
</evidence>
<dbReference type="GeneID" id="106810464"/>
<comment type="subcellular location">
    <subcellularLocation>
        <location evidence="1">Membrane</location>
        <topology evidence="1">Multi-pass membrane protein</topology>
    </subcellularLocation>
</comment>
<dbReference type="InterPro" id="IPR017452">
    <property type="entry name" value="GPCR_Rhodpsn_7TM"/>
</dbReference>
<evidence type="ECO:0000256" key="6">
    <source>
        <dbReference type="ARBA" id="ARBA00023170"/>
    </source>
</evidence>
<feature type="transmembrane region" description="Helical" evidence="9">
    <location>
        <begin position="112"/>
        <end position="133"/>
    </location>
</feature>
<keyword evidence="2 9" id="KW-0812">Transmembrane</keyword>
<dbReference type="Pfam" id="PF00001">
    <property type="entry name" value="7tm_1"/>
    <property type="match status" value="1"/>
</dbReference>
<evidence type="ECO:0000313" key="12">
    <source>
        <dbReference type="RefSeq" id="XP_014669327.1"/>
    </source>
</evidence>
<sequence>MFADLKALPNHCNLLVIVVITCHPRMRTITNFLFANLAAANISVCLFNIVPTLYLVVWNQSLMVGTWCPLTMFVMGLSYCASSLILMALSGERYIAIVHSMKYKQILTKRRIWVITITAWLISGAYSSTYLFIYRDFERLNAVNYTVKHYCAIDATRLGAGFHVLAFDVAEVVLWFLLPSVFLSVVCGKICITLWRSQKSIQHNSDLRRQSRATEVPLVNGKLTIGAAESGLAGDTSPRRASINGDARLQVFAPSLGDHDDDDDNEPSPTARRSSDPPFLAVPQSVTPLQQRRFSLSTALRGSMQNLAAWRRESDVSAAFLTRSEKSVLDVRKRIIKMLIAVILSLILLSLPYRVYGLMIHWYAVATMSLFVRVAFLLLYMINVVIPGLLFGTSAIFRKALVELLTGKAGPRSHRRRKQMVVPVVTLNDA</sequence>
<dbReference type="RefSeq" id="XP_014669327.1">
    <property type="nucleotide sequence ID" value="XM_014813841.1"/>
</dbReference>
<dbReference type="InterPro" id="IPR000276">
    <property type="entry name" value="GPCR_Rhodpsn"/>
</dbReference>
<feature type="transmembrane region" description="Helical" evidence="9">
    <location>
        <begin position="172"/>
        <end position="195"/>
    </location>
</feature>
<evidence type="ECO:0000256" key="5">
    <source>
        <dbReference type="ARBA" id="ARBA00023136"/>
    </source>
</evidence>
<dbReference type="SUPFAM" id="SSF81321">
    <property type="entry name" value="Family A G protein-coupled receptor-like"/>
    <property type="match status" value="1"/>
</dbReference>
<evidence type="ECO:0000313" key="11">
    <source>
        <dbReference type="Proteomes" id="UP000695022"/>
    </source>
</evidence>
<gene>
    <name evidence="12" type="primary">LOC106810464</name>
</gene>
<feature type="transmembrane region" description="Helical" evidence="9">
    <location>
        <begin position="70"/>
        <end position="91"/>
    </location>
</feature>
<reference evidence="12" key="1">
    <citation type="submission" date="2025-08" db="UniProtKB">
        <authorList>
            <consortium name="RefSeq"/>
        </authorList>
    </citation>
    <scope>IDENTIFICATION</scope>
</reference>
<keyword evidence="5 9" id="KW-0472">Membrane</keyword>
<feature type="domain" description="G-protein coupled receptors family 1 profile" evidence="10">
    <location>
        <begin position="12"/>
        <end position="391"/>
    </location>
</feature>
<feature type="transmembrane region" description="Helical" evidence="9">
    <location>
        <begin position="362"/>
        <end position="391"/>
    </location>
</feature>
<feature type="transmembrane region" description="Helical" evidence="9">
    <location>
        <begin position="33"/>
        <end position="58"/>
    </location>
</feature>
<keyword evidence="3 9" id="KW-1133">Transmembrane helix</keyword>
<feature type="region of interest" description="Disordered" evidence="8">
    <location>
        <begin position="254"/>
        <end position="281"/>
    </location>
</feature>
<evidence type="ECO:0000256" key="8">
    <source>
        <dbReference type="SAM" id="MobiDB-lite"/>
    </source>
</evidence>
<evidence type="ECO:0000256" key="3">
    <source>
        <dbReference type="ARBA" id="ARBA00022989"/>
    </source>
</evidence>
<dbReference type="PANTHER" id="PTHR24243">
    <property type="entry name" value="G-PROTEIN COUPLED RECEPTOR"/>
    <property type="match status" value="1"/>
</dbReference>
<dbReference type="PROSITE" id="PS50262">
    <property type="entry name" value="G_PROTEIN_RECEP_F1_2"/>
    <property type="match status" value="1"/>
</dbReference>
<dbReference type="PRINTS" id="PR00237">
    <property type="entry name" value="GPCRRHODOPSN"/>
</dbReference>
<keyword evidence="6" id="KW-0675">Receptor</keyword>
<keyword evidence="7" id="KW-0807">Transducer</keyword>
<keyword evidence="11" id="KW-1185">Reference proteome</keyword>
<dbReference type="CDD" id="cd00637">
    <property type="entry name" value="7tm_classA_rhodopsin-like"/>
    <property type="match status" value="1"/>
</dbReference>
<evidence type="ECO:0000256" key="9">
    <source>
        <dbReference type="SAM" id="Phobius"/>
    </source>
</evidence>
<dbReference type="PANTHER" id="PTHR24243:SF224">
    <property type="entry name" value="G-PROTEIN COUPLED RECEPTOR 19-RELATED"/>
    <property type="match status" value="1"/>
</dbReference>